<accession>A0A895YCG9</accession>
<keyword evidence="5" id="KW-1185">Reference proteome</keyword>
<feature type="domain" description="Sulfatase N-terminal" evidence="3">
    <location>
        <begin position="427"/>
        <end position="573"/>
    </location>
</feature>
<dbReference type="PANTHER" id="PTHR43751">
    <property type="entry name" value="SULFATASE"/>
    <property type="match status" value="1"/>
</dbReference>
<evidence type="ECO:0000259" key="3">
    <source>
        <dbReference type="Pfam" id="PF00884"/>
    </source>
</evidence>
<feature type="transmembrane region" description="Helical" evidence="2">
    <location>
        <begin position="120"/>
        <end position="139"/>
    </location>
</feature>
<dbReference type="InterPro" id="IPR052701">
    <property type="entry name" value="GAG_Ulvan_Degrading_Sulfatases"/>
</dbReference>
<dbReference type="KEGG" id="nhy:JQS43_20560"/>
<feature type="transmembrane region" description="Helical" evidence="2">
    <location>
        <begin position="55"/>
        <end position="72"/>
    </location>
</feature>
<reference evidence="4" key="1">
    <citation type="submission" date="2021-02" db="EMBL/GenBank/DDBJ databases">
        <title>Natrosporangium hydrolyticum gen. nov., sp. nov, a haloalkaliphilic actinobacterium from a soda solonchak soil.</title>
        <authorList>
            <person name="Sorokin D.Y."/>
            <person name="Khijniak T.V."/>
            <person name="Zakharycheva A.P."/>
            <person name="Boueva O.V."/>
            <person name="Ariskina E.V."/>
            <person name="Hahnke R.L."/>
            <person name="Bunk B."/>
            <person name="Sproer C."/>
            <person name="Schumann P."/>
            <person name="Evtushenko L.I."/>
            <person name="Kublanov I.V."/>
        </authorList>
    </citation>
    <scope>NUCLEOTIDE SEQUENCE</scope>
    <source>
        <strain evidence="4">DSM 106523</strain>
    </source>
</reference>
<dbReference type="GO" id="GO:0016787">
    <property type="term" value="F:hydrolase activity"/>
    <property type="evidence" value="ECO:0007669"/>
    <property type="project" value="UniProtKB-KW"/>
</dbReference>
<proteinExistence type="predicted"/>
<feature type="transmembrane region" description="Helical" evidence="2">
    <location>
        <begin position="92"/>
        <end position="113"/>
    </location>
</feature>
<dbReference type="Proteomes" id="UP000662857">
    <property type="component" value="Chromosome"/>
</dbReference>
<dbReference type="InterPro" id="IPR017850">
    <property type="entry name" value="Alkaline_phosphatase_core_sf"/>
</dbReference>
<evidence type="ECO:0000313" key="4">
    <source>
        <dbReference type="EMBL" id="QSB13915.1"/>
    </source>
</evidence>
<sequence>MTDGSGTGVRPPVPSPEEQAPALSDSASSGGKPPGRAGRPLGPPAKPWWRSEPMLYLEIFALCGFVVVQPLLEIIGSSPDFFIFHGVGPLEIVALVAIMVMVPPTVLWGVGALTGLISPAVRWSVHVATLAVLFIFFMIQIGKHLTEIRGIWLLLPAAALTGLIVAGYLLLNATRQLLRFAAVGPLVFVLLFTFASPASAVVFADNRPSEGGEAEVIGPNPPITMIVLDELALVSLFDEAGAIDRESFPNFARLADDSTWYRNATTTAGWTPYALPSMLSGTWPADHAAPHYAVYPDNMFTLLGDVYQISASESISELCPPWHCGDRVDSSRGGLPVALAESSSLLRELVMPVDPPRELHADFAEPTVADRLGAAAAAREDRPEFMFQQALAASQPVRFHDFMTGLHEAAEAESEQNGAPALDGEELAEAQQPRLNFLHLLLPHTPWTYLPDGMQYESVAGLPVDGEWWGRLAHQRYIAQLQYTDLLLGEVLDQLQDSGRYDESLFVLTADHGVSLTPNGAGSRQLGPDAAGIGELAWVPMFIKEPGQTEGVVDDRNWKHVDLLPTLADLAGVAVPWEVDGISWQREQRTTPGKTFYPDLESPGEIDGPARFNELLADPHNFPPVPPPPLPELLGTTVSEHPVVDSDVVITAENQDAFSDVAPADGLVPALVHGGVPDSVAAGTPLAIAVNGEIAAVVPVVAGTEGHRFAGLIENHGLFVSGGNQLELFLVPDGETLHRA</sequence>
<dbReference type="AlphaFoldDB" id="A0A895YCG9"/>
<evidence type="ECO:0000313" key="5">
    <source>
        <dbReference type="Proteomes" id="UP000662857"/>
    </source>
</evidence>
<dbReference type="InterPro" id="IPR000917">
    <property type="entry name" value="Sulfatase_N"/>
</dbReference>
<feature type="transmembrane region" description="Helical" evidence="2">
    <location>
        <begin position="183"/>
        <end position="204"/>
    </location>
</feature>
<dbReference type="PANTHER" id="PTHR43751:SF3">
    <property type="entry name" value="SULFATASE N-TERMINAL DOMAIN-CONTAINING PROTEIN"/>
    <property type="match status" value="1"/>
</dbReference>
<keyword evidence="2" id="KW-1133">Transmembrane helix</keyword>
<gene>
    <name evidence="4" type="ORF">JQS43_20560</name>
</gene>
<dbReference type="EMBL" id="CP070499">
    <property type="protein sequence ID" value="QSB13915.1"/>
    <property type="molecule type" value="Genomic_DNA"/>
</dbReference>
<feature type="compositionally biased region" description="Low complexity" evidence="1">
    <location>
        <begin position="30"/>
        <end position="40"/>
    </location>
</feature>
<feature type="transmembrane region" description="Helical" evidence="2">
    <location>
        <begin position="151"/>
        <end position="171"/>
    </location>
</feature>
<dbReference type="RefSeq" id="WP_239676028.1">
    <property type="nucleotide sequence ID" value="NZ_CP070499.1"/>
</dbReference>
<protein>
    <submittedName>
        <fullName evidence="4">Sulfatase-like hydrolase/transferase</fullName>
    </submittedName>
</protein>
<keyword evidence="2" id="KW-0472">Membrane</keyword>
<dbReference type="SUPFAM" id="SSF53649">
    <property type="entry name" value="Alkaline phosphatase-like"/>
    <property type="match status" value="1"/>
</dbReference>
<keyword evidence="2" id="KW-0812">Transmembrane</keyword>
<evidence type="ECO:0000256" key="2">
    <source>
        <dbReference type="SAM" id="Phobius"/>
    </source>
</evidence>
<evidence type="ECO:0000256" key="1">
    <source>
        <dbReference type="SAM" id="MobiDB-lite"/>
    </source>
</evidence>
<dbReference type="Gene3D" id="3.40.720.10">
    <property type="entry name" value="Alkaline Phosphatase, subunit A"/>
    <property type="match status" value="2"/>
</dbReference>
<name>A0A895YCG9_9ACTN</name>
<keyword evidence="4" id="KW-0378">Hydrolase</keyword>
<feature type="region of interest" description="Disordered" evidence="1">
    <location>
        <begin position="1"/>
        <end position="44"/>
    </location>
</feature>
<dbReference type="Pfam" id="PF00884">
    <property type="entry name" value="Sulfatase"/>
    <property type="match status" value="1"/>
</dbReference>
<organism evidence="4 5">
    <name type="scientific">Natronosporangium hydrolyticum</name>
    <dbReference type="NCBI Taxonomy" id="2811111"/>
    <lineage>
        <taxon>Bacteria</taxon>
        <taxon>Bacillati</taxon>
        <taxon>Actinomycetota</taxon>
        <taxon>Actinomycetes</taxon>
        <taxon>Micromonosporales</taxon>
        <taxon>Micromonosporaceae</taxon>
        <taxon>Natronosporangium</taxon>
    </lineage>
</organism>